<dbReference type="Gene3D" id="1.20.140.40">
    <property type="entry name" value="Invertase/pectin methylesterase inhibitor family protein"/>
    <property type="match status" value="1"/>
</dbReference>
<dbReference type="OrthoDB" id="1915198at2759"/>
<dbReference type="PANTHER" id="PTHR35357">
    <property type="entry name" value="OS02G0537100 PROTEIN"/>
    <property type="match status" value="1"/>
</dbReference>
<evidence type="ECO:0000313" key="7">
    <source>
        <dbReference type="Proteomes" id="UP000554482"/>
    </source>
</evidence>
<evidence type="ECO:0000256" key="4">
    <source>
        <dbReference type="SAM" id="SignalP"/>
    </source>
</evidence>
<keyword evidence="2" id="KW-1015">Disulfide bond</keyword>
<dbReference type="Pfam" id="PF04043">
    <property type="entry name" value="PMEI"/>
    <property type="match status" value="1"/>
</dbReference>
<evidence type="ECO:0000256" key="1">
    <source>
        <dbReference type="ARBA" id="ARBA00022729"/>
    </source>
</evidence>
<evidence type="ECO:0000259" key="5">
    <source>
        <dbReference type="SMART" id="SM00856"/>
    </source>
</evidence>
<sequence>MKLCLCYFLILLVFLFNGVNGGGIVEDTCKNIANQDVTLDFCVSTLRNDPKSETADLHELSLISMNLCKSNISYVQSYIQNLEKNPSTAQGLEKCAGIYNEASTTLDYALNQFQSGLFDATSSGLSAVLLAPNNCENAFKETAAVSPLTNVNDTFNKLVNLALLITKSLIQ</sequence>
<dbReference type="AlphaFoldDB" id="A0A7J6W2F7"/>
<protein>
    <submittedName>
        <fullName evidence="6">Pectinesterase inhibitor domain</fullName>
    </submittedName>
</protein>
<dbReference type="GO" id="GO:0004857">
    <property type="term" value="F:enzyme inhibitor activity"/>
    <property type="evidence" value="ECO:0007669"/>
    <property type="project" value="InterPro"/>
</dbReference>
<dbReference type="InterPro" id="IPR035513">
    <property type="entry name" value="Invertase/methylesterase_inhib"/>
</dbReference>
<comment type="similarity">
    <text evidence="3">Belongs to the PMEI family.</text>
</comment>
<feature type="chain" id="PRO_5029687779" evidence="4">
    <location>
        <begin position="22"/>
        <end position="171"/>
    </location>
</feature>
<dbReference type="Proteomes" id="UP000554482">
    <property type="component" value="Unassembled WGS sequence"/>
</dbReference>
<evidence type="ECO:0000256" key="3">
    <source>
        <dbReference type="ARBA" id="ARBA00038471"/>
    </source>
</evidence>
<dbReference type="InterPro" id="IPR006501">
    <property type="entry name" value="Pectinesterase_inhib_dom"/>
</dbReference>
<feature type="signal peptide" evidence="4">
    <location>
        <begin position="1"/>
        <end position="21"/>
    </location>
</feature>
<reference evidence="6 7" key="1">
    <citation type="submission" date="2020-06" db="EMBL/GenBank/DDBJ databases">
        <title>Transcriptomic and genomic resources for Thalictrum thalictroides and T. hernandezii: Facilitating candidate gene discovery in an emerging model plant lineage.</title>
        <authorList>
            <person name="Arias T."/>
            <person name="Riano-Pachon D.M."/>
            <person name="Di Stilio V.S."/>
        </authorList>
    </citation>
    <scope>NUCLEOTIDE SEQUENCE [LARGE SCALE GENOMIC DNA]</scope>
    <source>
        <strain evidence="7">cv. WT478/WT964</strain>
        <tissue evidence="6">Leaves</tissue>
    </source>
</reference>
<name>A0A7J6W2F7_THATH</name>
<gene>
    <name evidence="6" type="ORF">FRX31_018857</name>
</gene>
<feature type="domain" description="Pectinesterase inhibitor" evidence="5">
    <location>
        <begin position="20"/>
        <end position="165"/>
    </location>
</feature>
<dbReference type="CDD" id="cd15795">
    <property type="entry name" value="PMEI-Pla_a_1_like"/>
    <property type="match status" value="1"/>
</dbReference>
<dbReference type="NCBIfam" id="TIGR01614">
    <property type="entry name" value="PME_inhib"/>
    <property type="match status" value="1"/>
</dbReference>
<dbReference type="PANTHER" id="PTHR35357:SF8">
    <property type="entry name" value="OS01G0111000 PROTEIN"/>
    <property type="match status" value="1"/>
</dbReference>
<evidence type="ECO:0000313" key="6">
    <source>
        <dbReference type="EMBL" id="KAF5191556.1"/>
    </source>
</evidence>
<dbReference type="EMBL" id="JABWDY010022691">
    <property type="protein sequence ID" value="KAF5191556.1"/>
    <property type="molecule type" value="Genomic_DNA"/>
</dbReference>
<proteinExistence type="inferred from homology"/>
<comment type="caution">
    <text evidence="6">The sequence shown here is derived from an EMBL/GenBank/DDBJ whole genome shotgun (WGS) entry which is preliminary data.</text>
</comment>
<accession>A0A7J6W2F7</accession>
<organism evidence="6 7">
    <name type="scientific">Thalictrum thalictroides</name>
    <name type="common">Rue-anemone</name>
    <name type="synonym">Anemone thalictroides</name>
    <dbReference type="NCBI Taxonomy" id="46969"/>
    <lineage>
        <taxon>Eukaryota</taxon>
        <taxon>Viridiplantae</taxon>
        <taxon>Streptophyta</taxon>
        <taxon>Embryophyta</taxon>
        <taxon>Tracheophyta</taxon>
        <taxon>Spermatophyta</taxon>
        <taxon>Magnoliopsida</taxon>
        <taxon>Ranunculales</taxon>
        <taxon>Ranunculaceae</taxon>
        <taxon>Thalictroideae</taxon>
        <taxon>Thalictrum</taxon>
    </lineage>
</organism>
<evidence type="ECO:0000256" key="2">
    <source>
        <dbReference type="ARBA" id="ARBA00023157"/>
    </source>
</evidence>
<dbReference type="SMART" id="SM00856">
    <property type="entry name" value="PMEI"/>
    <property type="match status" value="1"/>
</dbReference>
<dbReference type="InterPro" id="IPR034088">
    <property type="entry name" value="Pla_a_1-like"/>
</dbReference>
<keyword evidence="7" id="KW-1185">Reference proteome</keyword>
<keyword evidence="1 4" id="KW-0732">Signal</keyword>
<dbReference type="FunFam" id="1.20.140.40:FF:000002">
    <property type="entry name" value="Putative invertase inhibitor"/>
    <property type="match status" value="1"/>
</dbReference>
<dbReference type="SUPFAM" id="SSF101148">
    <property type="entry name" value="Plant invertase/pectin methylesterase inhibitor"/>
    <property type="match status" value="1"/>
</dbReference>
<dbReference type="GO" id="GO:0005576">
    <property type="term" value="C:extracellular region"/>
    <property type="evidence" value="ECO:0007669"/>
    <property type="project" value="UniProtKB-ARBA"/>
</dbReference>